<evidence type="ECO:0000256" key="4">
    <source>
        <dbReference type="SAM" id="SignalP"/>
    </source>
</evidence>
<dbReference type="Gene3D" id="3.40.190.10">
    <property type="entry name" value="Periplasmic binding protein-like II"/>
    <property type="match status" value="2"/>
</dbReference>
<comment type="similarity">
    <text evidence="1">Belongs to the bacterial solute-binding protein 3 family.</text>
</comment>
<dbReference type="CDD" id="cd13688">
    <property type="entry name" value="PBP2_GltI_DEBP"/>
    <property type="match status" value="1"/>
</dbReference>
<dbReference type="GO" id="GO:0030288">
    <property type="term" value="C:outer membrane-bounded periplasmic space"/>
    <property type="evidence" value="ECO:0007669"/>
    <property type="project" value="TreeGrafter"/>
</dbReference>
<dbReference type="GO" id="GO:0005576">
    <property type="term" value="C:extracellular region"/>
    <property type="evidence" value="ECO:0007669"/>
    <property type="project" value="TreeGrafter"/>
</dbReference>
<comment type="caution">
    <text evidence="6">The sequence shown here is derived from an EMBL/GenBank/DDBJ whole genome shotgun (WGS) entry which is preliminary data.</text>
</comment>
<dbReference type="SUPFAM" id="SSF53850">
    <property type="entry name" value="Periplasmic binding protein-like II"/>
    <property type="match status" value="1"/>
</dbReference>
<proteinExistence type="inferred from homology"/>
<evidence type="ECO:0000256" key="2">
    <source>
        <dbReference type="ARBA" id="ARBA00022448"/>
    </source>
</evidence>
<dbReference type="Proteomes" id="UP000029567">
    <property type="component" value="Unassembled WGS sequence"/>
</dbReference>
<name>A0A0E3BLZ9_9BURK</name>
<feature type="signal peptide" evidence="4">
    <location>
        <begin position="1"/>
        <end position="22"/>
    </location>
</feature>
<feature type="chain" id="PRO_5002409229" evidence="4">
    <location>
        <begin position="23"/>
        <end position="307"/>
    </location>
</feature>
<dbReference type="PANTHER" id="PTHR30085">
    <property type="entry name" value="AMINO ACID ABC TRANSPORTER PERMEASE"/>
    <property type="match status" value="1"/>
</dbReference>
<dbReference type="AlphaFoldDB" id="A0A0E3BLZ9"/>
<dbReference type="RefSeq" id="WP_034377638.1">
    <property type="nucleotide sequence ID" value="NZ_AWTN01000013.1"/>
</dbReference>
<dbReference type="PROSITE" id="PS51257">
    <property type="entry name" value="PROKAR_LIPOPROTEIN"/>
    <property type="match status" value="1"/>
</dbReference>
<dbReference type="GO" id="GO:0006865">
    <property type="term" value="P:amino acid transport"/>
    <property type="evidence" value="ECO:0007669"/>
    <property type="project" value="TreeGrafter"/>
</dbReference>
<sequence>MKVILSHIVMGAAACLVGAAQAETLDRIRDTGVVTMGVREASGTMSYTLGNGKYAGFHVELCEKALARMQQQLKLPRLEIRYQMVTAQNRVPLVANGTVDVECGTTTNNAARQKEVAFAPTVYMEEVRTAVRKSSGITEVAQLKGRNVAATTGATAVTLLRRFSKEKGVDFNVLMAKDNAECFILLETGRADACVADGQILASGLSRLRDPRQYAIVGEPFSVEPIAIMLDRKSPEFKKLFDAQIRELASSGEVAALYDKWFMKPVPPTGVAINLPASEATRAAWAAPSDKPLEDYVAVRLVVGRTQ</sequence>
<reference evidence="6 7" key="1">
    <citation type="submission" date="2013-09" db="EMBL/GenBank/DDBJ databases">
        <title>High correlation between genotypes and phenotypes of environmental bacteria Comamonas testosteroni strains.</title>
        <authorList>
            <person name="Liu L."/>
            <person name="Zhu W."/>
            <person name="Xia X."/>
            <person name="Xu B."/>
            <person name="Luo M."/>
            <person name="Wang G."/>
        </authorList>
    </citation>
    <scope>NUCLEOTIDE SEQUENCE [LARGE SCALE GENOMIC DNA]</scope>
    <source>
        <strain evidence="6 7">JL14</strain>
    </source>
</reference>
<dbReference type="SMART" id="SM00062">
    <property type="entry name" value="PBPb"/>
    <property type="match status" value="1"/>
</dbReference>
<keyword evidence="2" id="KW-0813">Transport</keyword>
<keyword evidence="3 4" id="KW-0732">Signal</keyword>
<feature type="domain" description="Solute-binding protein family 3/N-terminal" evidence="5">
    <location>
        <begin position="33"/>
        <end position="265"/>
    </location>
</feature>
<accession>A0A0E3BLZ9</accession>
<protein>
    <submittedName>
        <fullName evidence="6">ABC transporter substrate-binding protein</fullName>
    </submittedName>
</protein>
<evidence type="ECO:0000313" key="6">
    <source>
        <dbReference type="EMBL" id="KGG98999.1"/>
    </source>
</evidence>
<evidence type="ECO:0000256" key="3">
    <source>
        <dbReference type="ARBA" id="ARBA00022729"/>
    </source>
</evidence>
<dbReference type="PANTHER" id="PTHR30085:SF2">
    <property type="entry name" value="GLUTAMATE_ASPARTATE IMPORT SOLUTE-BINDING PROTEIN"/>
    <property type="match status" value="1"/>
</dbReference>
<dbReference type="InterPro" id="IPR001638">
    <property type="entry name" value="Solute-binding_3/MltF_N"/>
</dbReference>
<dbReference type="Pfam" id="PF00497">
    <property type="entry name" value="SBP_bac_3"/>
    <property type="match status" value="1"/>
</dbReference>
<dbReference type="InterPro" id="IPR051455">
    <property type="entry name" value="Bact_solute-bind_prot3"/>
</dbReference>
<evidence type="ECO:0000313" key="7">
    <source>
        <dbReference type="Proteomes" id="UP000029567"/>
    </source>
</evidence>
<organism evidence="6 7">
    <name type="scientific">Comamonas thiooxydans</name>
    <dbReference type="NCBI Taxonomy" id="363952"/>
    <lineage>
        <taxon>Bacteria</taxon>
        <taxon>Pseudomonadati</taxon>
        <taxon>Pseudomonadota</taxon>
        <taxon>Betaproteobacteria</taxon>
        <taxon>Burkholderiales</taxon>
        <taxon>Comamonadaceae</taxon>
        <taxon>Comamonas</taxon>
    </lineage>
</organism>
<evidence type="ECO:0000256" key="1">
    <source>
        <dbReference type="ARBA" id="ARBA00010333"/>
    </source>
</evidence>
<evidence type="ECO:0000259" key="5">
    <source>
        <dbReference type="SMART" id="SM00062"/>
    </source>
</evidence>
<gene>
    <name evidence="6" type="ORF">P245_03895</name>
</gene>
<dbReference type="EMBL" id="AWTN01000013">
    <property type="protein sequence ID" value="KGG98999.1"/>
    <property type="molecule type" value="Genomic_DNA"/>
</dbReference>